<name>A0A178ZZ16_9EURO</name>
<protein>
    <submittedName>
        <fullName evidence="1">Uncharacterized protein</fullName>
    </submittedName>
</protein>
<dbReference type="AlphaFoldDB" id="A0A178ZZ16"/>
<dbReference type="Proteomes" id="UP000078343">
    <property type="component" value="Unassembled WGS sequence"/>
</dbReference>
<proteinExistence type="predicted"/>
<organism evidence="1 2">
    <name type="scientific">Fonsecaea erecta</name>
    <dbReference type="NCBI Taxonomy" id="1367422"/>
    <lineage>
        <taxon>Eukaryota</taxon>
        <taxon>Fungi</taxon>
        <taxon>Dikarya</taxon>
        <taxon>Ascomycota</taxon>
        <taxon>Pezizomycotina</taxon>
        <taxon>Eurotiomycetes</taxon>
        <taxon>Chaetothyriomycetidae</taxon>
        <taxon>Chaetothyriales</taxon>
        <taxon>Herpotrichiellaceae</taxon>
        <taxon>Fonsecaea</taxon>
    </lineage>
</organism>
<gene>
    <name evidence="1" type="ORF">AYL99_00598</name>
</gene>
<reference evidence="1 2" key="1">
    <citation type="submission" date="2016-04" db="EMBL/GenBank/DDBJ databases">
        <title>Draft genome of Fonsecaea erecta CBS 125763.</title>
        <authorList>
            <person name="Weiss V.A."/>
            <person name="Vicente V.A."/>
            <person name="Raittz R.T."/>
            <person name="Moreno L.F."/>
            <person name="De Souza E.M."/>
            <person name="Pedrosa F.O."/>
            <person name="Steffens M.B."/>
            <person name="Faoro H."/>
            <person name="Tadra-Sfeir M.Z."/>
            <person name="Najafzadeh M.J."/>
            <person name="Felipe M.S."/>
            <person name="Teixeira M."/>
            <person name="Sun J."/>
            <person name="Xi L."/>
            <person name="Gomes R."/>
            <person name="De Azevedo C.M."/>
            <person name="Salgado C.G."/>
            <person name="Da Silva M.B."/>
            <person name="Nascimento M.F."/>
            <person name="Queiroz-Telles F."/>
            <person name="Attili D.S."/>
            <person name="Gorbushina A."/>
        </authorList>
    </citation>
    <scope>NUCLEOTIDE SEQUENCE [LARGE SCALE GENOMIC DNA]</scope>
    <source>
        <strain evidence="1 2">CBS 125763</strain>
    </source>
</reference>
<dbReference type="OrthoDB" id="539213at2759"/>
<keyword evidence="2" id="KW-1185">Reference proteome</keyword>
<evidence type="ECO:0000313" key="1">
    <source>
        <dbReference type="EMBL" id="OAP64626.1"/>
    </source>
</evidence>
<dbReference type="RefSeq" id="XP_018697993.1">
    <property type="nucleotide sequence ID" value="XM_018832114.1"/>
</dbReference>
<evidence type="ECO:0000313" key="2">
    <source>
        <dbReference type="Proteomes" id="UP000078343"/>
    </source>
</evidence>
<sequence length="169" mass="19658">MTTRSASTEEATPLVQLHGKPVKWDRIRRFSRPPPQAQKRTRRTAAGVSPIGERIHLDLHPNAFRSTVDIDERILFLTKSYLDWNFSFWTSLGFAQRQQQRRDLSNLKCQSGNDVSRVFNKCFYNAIPLLFTNNTVEAFKEINLACSLASHCIQKSPYWIFLRLLHLYS</sequence>
<accession>A0A178ZZ16</accession>
<dbReference type="EMBL" id="LVYI01000001">
    <property type="protein sequence ID" value="OAP64626.1"/>
    <property type="molecule type" value="Genomic_DNA"/>
</dbReference>
<dbReference type="GeneID" id="30004768"/>
<comment type="caution">
    <text evidence="1">The sequence shown here is derived from an EMBL/GenBank/DDBJ whole genome shotgun (WGS) entry which is preliminary data.</text>
</comment>